<dbReference type="Gene3D" id="3.40.50.720">
    <property type="entry name" value="NAD(P)-binding Rossmann-like Domain"/>
    <property type="match status" value="1"/>
</dbReference>
<comment type="similarity">
    <text evidence="1">Belongs to the short-chain dehydrogenases/reductases (SDR) family.</text>
</comment>
<dbReference type="CDD" id="cd05233">
    <property type="entry name" value="SDR_c"/>
    <property type="match status" value="1"/>
</dbReference>
<dbReference type="PRINTS" id="PR00081">
    <property type="entry name" value="GDHRDH"/>
</dbReference>
<keyword evidence="2" id="KW-0560">Oxidoreductase</keyword>
<dbReference type="Proteomes" id="UP000281468">
    <property type="component" value="Unassembled WGS sequence"/>
</dbReference>
<dbReference type="InterPro" id="IPR036291">
    <property type="entry name" value="NAD(P)-bd_dom_sf"/>
</dbReference>
<dbReference type="EMBL" id="QWIQ01000170">
    <property type="protein sequence ID" value="RMZ02219.1"/>
    <property type="molecule type" value="Genomic_DNA"/>
</dbReference>
<reference evidence="3 4" key="1">
    <citation type="journal article" date="2018" name="BMC Genomics">
        <title>Genomic evidence for intraspecific hybridization in a clonal and extremely halotolerant yeast.</title>
        <authorList>
            <person name="Gostincar C."/>
            <person name="Stajich J.E."/>
            <person name="Zupancic J."/>
            <person name="Zalar P."/>
            <person name="Gunde-Cimerman N."/>
        </authorList>
    </citation>
    <scope>NUCLEOTIDE SEQUENCE [LARGE SCALE GENOMIC DNA]</scope>
    <source>
        <strain evidence="3 4">EXF-171</strain>
    </source>
</reference>
<accession>A0A3M7GMQ7</accession>
<evidence type="ECO:0000256" key="1">
    <source>
        <dbReference type="ARBA" id="ARBA00006484"/>
    </source>
</evidence>
<name>A0A3M7GMQ7_HORWE</name>
<dbReference type="InterPro" id="IPR002347">
    <property type="entry name" value="SDR_fam"/>
</dbReference>
<evidence type="ECO:0000313" key="3">
    <source>
        <dbReference type="EMBL" id="RMZ02219.1"/>
    </source>
</evidence>
<evidence type="ECO:0008006" key="5">
    <source>
        <dbReference type="Google" id="ProtNLM"/>
    </source>
</evidence>
<sequence length="296" mass="32700">MARLKGLLQRSSLKYLDRPAFGSNCFNCSMPSFDLTKIPRPVATYHRESYARISASNFNYTNRTVLVTGGSSGIGYAIAKAFAVTGAKVVIISRSPGPLCEAKQDLQKFNVFDEVGQIDIFVLNAAYVHDFGPTVQLQEDQMQASFDTNVIAQWKLVKAFMDLPTPSSGNRTVINISTAGVHLALPHQAAYTSSKAAFVQLCQHLASEHTPKDGFRIFSMHPGAIYTPAVAKNMGKDDFPWEDINLPADFCLWLSSGQADFLHGKFVWAQWDVDELIALEERILSEPGFLQMSLVL</sequence>
<gene>
    <name evidence="3" type="ORF">D0862_06115</name>
</gene>
<proteinExistence type="inferred from homology"/>
<dbReference type="PANTHER" id="PTHR42901:SF1">
    <property type="entry name" value="ALCOHOL DEHYDROGENASE"/>
    <property type="match status" value="1"/>
</dbReference>
<dbReference type="GO" id="GO:0016491">
    <property type="term" value="F:oxidoreductase activity"/>
    <property type="evidence" value="ECO:0007669"/>
    <property type="project" value="UniProtKB-KW"/>
</dbReference>
<comment type="caution">
    <text evidence="3">The sequence shown here is derived from an EMBL/GenBank/DDBJ whole genome shotgun (WGS) entry which is preliminary data.</text>
</comment>
<dbReference type="Pfam" id="PF13561">
    <property type="entry name" value="adh_short_C2"/>
    <property type="match status" value="1"/>
</dbReference>
<dbReference type="AlphaFoldDB" id="A0A3M7GMQ7"/>
<dbReference type="PANTHER" id="PTHR42901">
    <property type="entry name" value="ALCOHOL DEHYDROGENASE"/>
    <property type="match status" value="1"/>
</dbReference>
<evidence type="ECO:0000256" key="2">
    <source>
        <dbReference type="ARBA" id="ARBA00023002"/>
    </source>
</evidence>
<organism evidence="3 4">
    <name type="scientific">Hortaea werneckii</name>
    <name type="common">Black yeast</name>
    <name type="synonym">Cladosporium werneckii</name>
    <dbReference type="NCBI Taxonomy" id="91943"/>
    <lineage>
        <taxon>Eukaryota</taxon>
        <taxon>Fungi</taxon>
        <taxon>Dikarya</taxon>
        <taxon>Ascomycota</taxon>
        <taxon>Pezizomycotina</taxon>
        <taxon>Dothideomycetes</taxon>
        <taxon>Dothideomycetidae</taxon>
        <taxon>Mycosphaerellales</taxon>
        <taxon>Teratosphaeriaceae</taxon>
        <taxon>Hortaea</taxon>
    </lineage>
</organism>
<evidence type="ECO:0000313" key="4">
    <source>
        <dbReference type="Proteomes" id="UP000281468"/>
    </source>
</evidence>
<dbReference type="SUPFAM" id="SSF51735">
    <property type="entry name" value="NAD(P)-binding Rossmann-fold domains"/>
    <property type="match status" value="1"/>
</dbReference>
<protein>
    <recommendedName>
        <fullName evidence="5">NAD(P)-binding protein</fullName>
    </recommendedName>
</protein>